<comment type="caution">
    <text evidence="10">The sequence shown here is derived from an EMBL/GenBank/DDBJ whole genome shotgun (WGS) entry which is preliminary data.</text>
</comment>
<dbReference type="SUPFAM" id="SSF54001">
    <property type="entry name" value="Cysteine proteinases"/>
    <property type="match status" value="1"/>
</dbReference>
<evidence type="ECO:0000256" key="3">
    <source>
        <dbReference type="ARBA" id="ARBA00012759"/>
    </source>
</evidence>
<name>A0A9W8AVA6_9FUNG</name>
<evidence type="ECO:0000313" key="11">
    <source>
        <dbReference type="Proteomes" id="UP001150925"/>
    </source>
</evidence>
<feature type="region of interest" description="Disordered" evidence="8">
    <location>
        <begin position="560"/>
        <end position="591"/>
    </location>
</feature>
<keyword evidence="11" id="KW-1185">Reference proteome</keyword>
<evidence type="ECO:0000256" key="1">
    <source>
        <dbReference type="ARBA" id="ARBA00000707"/>
    </source>
</evidence>
<dbReference type="Proteomes" id="UP001150925">
    <property type="component" value="Unassembled WGS sequence"/>
</dbReference>
<comment type="catalytic activity">
    <reaction evidence="1">
        <text>Thiol-dependent hydrolysis of ester, thioester, amide, peptide and isopeptide bonds formed by the C-terminal Gly of ubiquitin (a 76-residue protein attached to proteins as an intracellular targeting signal).</text>
        <dbReference type="EC" id="3.4.19.12"/>
    </reaction>
</comment>
<feature type="compositionally biased region" description="Polar residues" evidence="8">
    <location>
        <begin position="46"/>
        <end position="58"/>
    </location>
</feature>
<dbReference type="Gene3D" id="3.90.70.10">
    <property type="entry name" value="Cysteine proteinases"/>
    <property type="match status" value="2"/>
</dbReference>
<organism evidence="10 11">
    <name type="scientific">Dispira parvispora</name>
    <dbReference type="NCBI Taxonomy" id="1520584"/>
    <lineage>
        <taxon>Eukaryota</taxon>
        <taxon>Fungi</taxon>
        <taxon>Fungi incertae sedis</taxon>
        <taxon>Zoopagomycota</taxon>
        <taxon>Kickxellomycotina</taxon>
        <taxon>Dimargaritomycetes</taxon>
        <taxon>Dimargaritales</taxon>
        <taxon>Dimargaritaceae</taxon>
        <taxon>Dispira</taxon>
    </lineage>
</organism>
<dbReference type="EC" id="3.4.19.12" evidence="3"/>
<feature type="compositionally biased region" description="Low complexity" evidence="8">
    <location>
        <begin position="71"/>
        <end position="88"/>
    </location>
</feature>
<feature type="region of interest" description="Disordered" evidence="8">
    <location>
        <begin position="702"/>
        <end position="722"/>
    </location>
</feature>
<evidence type="ECO:0000256" key="8">
    <source>
        <dbReference type="SAM" id="MobiDB-lite"/>
    </source>
</evidence>
<feature type="compositionally biased region" description="Polar residues" evidence="8">
    <location>
        <begin position="643"/>
        <end position="656"/>
    </location>
</feature>
<dbReference type="GO" id="GO:0005829">
    <property type="term" value="C:cytosol"/>
    <property type="evidence" value="ECO:0007669"/>
    <property type="project" value="TreeGrafter"/>
</dbReference>
<keyword evidence="4" id="KW-0645">Protease</keyword>
<dbReference type="InterPro" id="IPR038765">
    <property type="entry name" value="Papain-like_cys_pep_sf"/>
</dbReference>
<evidence type="ECO:0000259" key="9">
    <source>
        <dbReference type="PROSITE" id="PS50235"/>
    </source>
</evidence>
<proteinExistence type="inferred from homology"/>
<feature type="compositionally biased region" description="Polar residues" evidence="8">
    <location>
        <begin position="669"/>
        <end position="679"/>
    </location>
</feature>
<evidence type="ECO:0000256" key="2">
    <source>
        <dbReference type="ARBA" id="ARBA00009085"/>
    </source>
</evidence>
<keyword evidence="5" id="KW-0833">Ubl conjugation pathway</keyword>
<evidence type="ECO:0000256" key="6">
    <source>
        <dbReference type="ARBA" id="ARBA00022801"/>
    </source>
</evidence>
<dbReference type="GO" id="GO:0006508">
    <property type="term" value="P:proteolysis"/>
    <property type="evidence" value="ECO:0007669"/>
    <property type="project" value="UniProtKB-KW"/>
</dbReference>
<feature type="region of interest" description="Disordered" evidence="8">
    <location>
        <begin position="1"/>
        <end position="108"/>
    </location>
</feature>
<evidence type="ECO:0000256" key="7">
    <source>
        <dbReference type="ARBA" id="ARBA00022807"/>
    </source>
</evidence>
<dbReference type="PROSITE" id="PS50235">
    <property type="entry name" value="USP_3"/>
    <property type="match status" value="1"/>
</dbReference>
<dbReference type="InterPro" id="IPR028889">
    <property type="entry name" value="USP"/>
</dbReference>
<dbReference type="GO" id="GO:0004843">
    <property type="term" value="F:cysteine-type deubiquitinase activity"/>
    <property type="evidence" value="ECO:0007669"/>
    <property type="project" value="UniProtKB-EC"/>
</dbReference>
<feature type="region of interest" description="Disordered" evidence="8">
    <location>
        <begin position="643"/>
        <end position="679"/>
    </location>
</feature>
<gene>
    <name evidence="10" type="ORF">IWQ62_000218</name>
</gene>
<evidence type="ECO:0000313" key="10">
    <source>
        <dbReference type="EMBL" id="KAJ1970058.1"/>
    </source>
</evidence>
<dbReference type="OrthoDB" id="6287070at2759"/>
<keyword evidence="7" id="KW-0788">Thiol protease</keyword>
<sequence length="837" mass="90854">MSQPPSPKSAASPTSKRRQGLPLPSPRGALVTTLTELFDTRMLVKTKSTSSLKQTGTTRALDGTPLPPLSASPASQSASSDSERSASSNGQEKIRRSRTRKLVNKLQAQGSSLSEKLLRASPRASWQVSPQLIAQRDNVTSKGEIYHRVPVCNIPAFPHLSVAAKGKRTWRVPSHPTLDRSTSSADIYTQLHQRYPELDRAFVQHYLQIFGQDGPATLAHIEDLIEARDGIVVPVDPLASLRGAVNSKGTSCYIDSLLFAMFARQTVFDGLLFPREDAPPRVLELQIACRLFVNQLRRGKLIQPVTVETLRTQLVACGWPQGEVATQGVPKEPLTCSANRTTQEDAGELFLFLTDTLGLPFLPFEVRLHHGADNVDDDERFVAERVLQLAIPEDSEFLLRHTKGAAAEPEGTQGLTGSSTSRVGPLGNVWDHVLPPDVDPSPACSTTPLHLKDLLVHHFYNTRITGIERPLKHKEIESTIFQTDAWSMLELFPFYGPQNELGDMVPASAAIFPEDTLVLPLMLKRYRMGPTGEITKIHRPIVIPHTIDFTAFVNPTGDAAPFHCDPPSSTSADSEPHSPLNPPPSHTEGALPSRMASYIRDSSVTLSTSDARPQYHLILKAAVCHLGLAPTSGHYVTYVAQDSLGNDHSPSRQPSPQVGPISPPVHPTKTGQDASSNGRKGSIIRSLEVLPVPPATLAITQSDTPEAATTLTNPTGTVTPSADSAAVTSEQTLSPLSTTTPSLNLGISTSQTTSNISAHSLPSTDTWLRFDDLSSDYSRVQSFSSLKNTTACFKDMADNAYLLFYQLYTTPASQTSQVDADRETALQLQHDYSTGTS</sequence>
<keyword evidence="6" id="KW-0378">Hydrolase</keyword>
<dbReference type="InterPro" id="IPR050164">
    <property type="entry name" value="Peptidase_C19"/>
</dbReference>
<dbReference type="GO" id="GO:0005634">
    <property type="term" value="C:nucleus"/>
    <property type="evidence" value="ECO:0007669"/>
    <property type="project" value="UniProtKB-SubCell"/>
</dbReference>
<dbReference type="AlphaFoldDB" id="A0A9W8AVA6"/>
<accession>A0A9W8AVA6</accession>
<dbReference type="PANTHER" id="PTHR24006:SF722">
    <property type="entry name" value="UBIQUITIN CARBOXYL-TERMINAL HYDROLASE 48"/>
    <property type="match status" value="1"/>
</dbReference>
<protein>
    <recommendedName>
        <fullName evidence="3">ubiquitinyl hydrolase 1</fullName>
        <ecNumber evidence="3">3.4.19.12</ecNumber>
    </recommendedName>
</protein>
<dbReference type="PANTHER" id="PTHR24006">
    <property type="entry name" value="UBIQUITIN CARBOXYL-TERMINAL HYDROLASE"/>
    <property type="match status" value="1"/>
</dbReference>
<evidence type="ECO:0000256" key="4">
    <source>
        <dbReference type="ARBA" id="ARBA00022670"/>
    </source>
</evidence>
<evidence type="ECO:0000256" key="5">
    <source>
        <dbReference type="ARBA" id="ARBA00022786"/>
    </source>
</evidence>
<feature type="domain" description="USP" evidence="9">
    <location>
        <begin position="242"/>
        <end position="808"/>
    </location>
</feature>
<dbReference type="EMBL" id="JANBPY010000007">
    <property type="protein sequence ID" value="KAJ1970058.1"/>
    <property type="molecule type" value="Genomic_DNA"/>
</dbReference>
<dbReference type="GO" id="GO:0016579">
    <property type="term" value="P:protein deubiquitination"/>
    <property type="evidence" value="ECO:0007669"/>
    <property type="project" value="TreeGrafter"/>
</dbReference>
<reference evidence="10" key="1">
    <citation type="submission" date="2022-07" db="EMBL/GenBank/DDBJ databases">
        <title>Phylogenomic reconstructions and comparative analyses of Kickxellomycotina fungi.</title>
        <authorList>
            <person name="Reynolds N.K."/>
            <person name="Stajich J.E."/>
            <person name="Barry K."/>
            <person name="Grigoriev I.V."/>
            <person name="Crous P."/>
            <person name="Smith M.E."/>
        </authorList>
    </citation>
    <scope>NUCLEOTIDE SEQUENCE</scope>
    <source>
        <strain evidence="10">RSA 1196</strain>
    </source>
</reference>
<comment type="similarity">
    <text evidence="2">Belongs to the peptidase C19 family.</text>
</comment>
<feature type="compositionally biased region" description="Low complexity" evidence="8">
    <location>
        <begin position="709"/>
        <end position="719"/>
    </location>
</feature>